<protein>
    <recommendedName>
        <fullName evidence="1">Transposase IS200-like domain-containing protein</fullName>
    </recommendedName>
</protein>
<accession>A0A0K1PZB8</accession>
<dbReference type="InterPro" id="IPR036515">
    <property type="entry name" value="Transposase_17_sf"/>
</dbReference>
<reference evidence="2 3" key="1">
    <citation type="submission" date="2015-08" db="EMBL/GenBank/DDBJ databases">
        <authorList>
            <person name="Babu N.S."/>
            <person name="Beckwith C.J."/>
            <person name="Beseler K.G."/>
            <person name="Brison A."/>
            <person name="Carone J.V."/>
            <person name="Caskin T.P."/>
            <person name="Diamond M."/>
            <person name="Durham M.E."/>
            <person name="Foxe J.M."/>
            <person name="Go M."/>
            <person name="Henderson B.A."/>
            <person name="Jones I.B."/>
            <person name="McGettigan J.A."/>
            <person name="Micheletti S.J."/>
            <person name="Nasrallah M.E."/>
            <person name="Ortiz D."/>
            <person name="Piller C.R."/>
            <person name="Privatt S.R."/>
            <person name="Schneider S.L."/>
            <person name="Sharp S."/>
            <person name="Smith T.C."/>
            <person name="Stanton J.D."/>
            <person name="Ullery H.E."/>
            <person name="Wilson R.J."/>
            <person name="Serrano M.G."/>
            <person name="Buck G."/>
            <person name="Lee V."/>
            <person name="Wang Y."/>
            <person name="Carvalho R."/>
            <person name="Voegtly L."/>
            <person name="Shi R."/>
            <person name="Duckworth R."/>
            <person name="Johnson A."/>
            <person name="Loviza R."/>
            <person name="Walstead R."/>
            <person name="Shah Z."/>
            <person name="Kiflezghi M."/>
            <person name="Wade K."/>
            <person name="Ball S.L."/>
            <person name="Bradley K.W."/>
            <person name="Asai D.J."/>
            <person name="Bowman C.A."/>
            <person name="Russell D.A."/>
            <person name="Pope W.H."/>
            <person name="Jacobs-Sera D."/>
            <person name="Hendrix R.W."/>
            <person name="Hatfull G.F."/>
        </authorList>
    </citation>
    <scope>NUCLEOTIDE SEQUENCE [LARGE SCALE GENOMIC DNA]</scope>
    <source>
        <strain evidence="2 3">DSM 27648</strain>
    </source>
</reference>
<evidence type="ECO:0000259" key="1">
    <source>
        <dbReference type="SMART" id="SM01321"/>
    </source>
</evidence>
<sequence>MRPDLNRNHPVHIVMRAKSNAPRFRQERISRAIRRRIASATRRGFQIVQFSIQQNHLHLVVEADDRKLLWKGIQRLAQRLAWDINALAHRHGSLWRDRYTRRDLTSPRQVRNALVYVLMNFRKHAIDEVDYALASMTLDPCSSAFWFDGWDTRAGPLLAALRRELEETNLLESPVSRARTWLLRAGWKRHGLMLATEHPRLAG</sequence>
<dbReference type="GO" id="GO:0004803">
    <property type="term" value="F:transposase activity"/>
    <property type="evidence" value="ECO:0007669"/>
    <property type="project" value="InterPro"/>
</dbReference>
<dbReference type="AlphaFoldDB" id="A0A0K1PZB8"/>
<dbReference type="Gene3D" id="3.30.70.1290">
    <property type="entry name" value="Transposase IS200-like"/>
    <property type="match status" value="1"/>
</dbReference>
<dbReference type="InterPro" id="IPR002686">
    <property type="entry name" value="Transposase_17"/>
</dbReference>
<dbReference type="SMART" id="SM01321">
    <property type="entry name" value="Y1_Tnp"/>
    <property type="match status" value="1"/>
</dbReference>
<evidence type="ECO:0000313" key="2">
    <source>
        <dbReference type="EMBL" id="AKU98837.1"/>
    </source>
</evidence>
<dbReference type="PATRIC" id="fig|1391654.3.peg.5577"/>
<proteinExistence type="predicted"/>
<dbReference type="STRING" id="1391654.AKJ09_05501"/>
<dbReference type="GO" id="GO:0003677">
    <property type="term" value="F:DNA binding"/>
    <property type="evidence" value="ECO:0007669"/>
    <property type="project" value="InterPro"/>
</dbReference>
<dbReference type="KEGG" id="llu:AKJ09_05501"/>
<feature type="domain" description="Transposase IS200-like" evidence="1">
    <location>
        <begin position="6"/>
        <end position="120"/>
    </location>
</feature>
<dbReference type="Pfam" id="PF01797">
    <property type="entry name" value="Y1_Tnp"/>
    <property type="match status" value="1"/>
</dbReference>
<organism evidence="2 3">
    <name type="scientific">Labilithrix luteola</name>
    <dbReference type="NCBI Taxonomy" id="1391654"/>
    <lineage>
        <taxon>Bacteria</taxon>
        <taxon>Pseudomonadati</taxon>
        <taxon>Myxococcota</taxon>
        <taxon>Polyangia</taxon>
        <taxon>Polyangiales</taxon>
        <taxon>Labilitrichaceae</taxon>
        <taxon>Labilithrix</taxon>
    </lineage>
</organism>
<dbReference type="GO" id="GO:0006313">
    <property type="term" value="P:DNA transposition"/>
    <property type="evidence" value="ECO:0007669"/>
    <property type="project" value="InterPro"/>
</dbReference>
<gene>
    <name evidence="2" type="ORF">AKJ09_05501</name>
</gene>
<dbReference type="SUPFAM" id="SSF143422">
    <property type="entry name" value="Transposase IS200-like"/>
    <property type="match status" value="1"/>
</dbReference>
<dbReference type="EMBL" id="CP012333">
    <property type="protein sequence ID" value="AKU98837.1"/>
    <property type="molecule type" value="Genomic_DNA"/>
</dbReference>
<name>A0A0K1PZB8_9BACT</name>
<dbReference type="PANTHER" id="PTHR34322">
    <property type="entry name" value="TRANSPOSASE, Y1_TNP DOMAIN-CONTAINING"/>
    <property type="match status" value="1"/>
</dbReference>
<evidence type="ECO:0000313" key="3">
    <source>
        <dbReference type="Proteomes" id="UP000064967"/>
    </source>
</evidence>
<dbReference type="PANTHER" id="PTHR34322:SF2">
    <property type="entry name" value="TRANSPOSASE IS200-LIKE DOMAIN-CONTAINING PROTEIN"/>
    <property type="match status" value="1"/>
</dbReference>
<dbReference type="Proteomes" id="UP000064967">
    <property type="component" value="Chromosome"/>
</dbReference>
<keyword evidence="3" id="KW-1185">Reference proteome</keyword>